<dbReference type="InterPro" id="IPR023213">
    <property type="entry name" value="CAT-like_dom_sf"/>
</dbReference>
<evidence type="ECO:0000259" key="7">
    <source>
        <dbReference type="PROSITE" id="PS50968"/>
    </source>
</evidence>
<comment type="cofactor">
    <cofactor evidence="1 6">
        <name>(R)-lipoate</name>
        <dbReference type="ChEBI" id="CHEBI:83088"/>
    </cofactor>
</comment>
<dbReference type="InterPro" id="IPR003016">
    <property type="entry name" value="2-oxoA_DH_lipoyl-BS"/>
</dbReference>
<evidence type="ECO:0000256" key="2">
    <source>
        <dbReference type="ARBA" id="ARBA00007317"/>
    </source>
</evidence>
<dbReference type="CDD" id="cd06849">
    <property type="entry name" value="lipoyl_domain"/>
    <property type="match status" value="1"/>
</dbReference>
<evidence type="ECO:0000256" key="6">
    <source>
        <dbReference type="RuleBase" id="RU003423"/>
    </source>
</evidence>
<dbReference type="SUPFAM" id="SSF52777">
    <property type="entry name" value="CoA-dependent acyltransferases"/>
    <property type="match status" value="1"/>
</dbReference>
<dbReference type="Pfam" id="PF00364">
    <property type="entry name" value="Biotin_lipoyl"/>
    <property type="match status" value="1"/>
</dbReference>
<dbReference type="EMBL" id="BSDY01000018">
    <property type="protein sequence ID" value="GLI57420.1"/>
    <property type="molecule type" value="Genomic_DNA"/>
</dbReference>
<dbReference type="InterPro" id="IPR001078">
    <property type="entry name" value="2-oxoacid_DH_actylTfrase"/>
</dbReference>
<dbReference type="PROSITE" id="PS50968">
    <property type="entry name" value="BIOTINYL_LIPOYL"/>
    <property type="match status" value="1"/>
</dbReference>
<dbReference type="InterPro" id="IPR011053">
    <property type="entry name" value="Single_hybrid_motif"/>
</dbReference>
<dbReference type="SUPFAM" id="SSF51230">
    <property type="entry name" value="Single hybrid motif"/>
    <property type="match status" value="1"/>
</dbReference>
<evidence type="ECO:0000259" key="8">
    <source>
        <dbReference type="PROSITE" id="PS51826"/>
    </source>
</evidence>
<keyword evidence="3 6" id="KW-0808">Transferase</keyword>
<dbReference type="Pfam" id="PF02817">
    <property type="entry name" value="E3_binding"/>
    <property type="match status" value="1"/>
</dbReference>
<dbReference type="GO" id="GO:0031405">
    <property type="term" value="F:lipoic acid binding"/>
    <property type="evidence" value="ECO:0007669"/>
    <property type="project" value="TreeGrafter"/>
</dbReference>
<dbReference type="FunFam" id="3.30.559.10:FF:000007">
    <property type="entry name" value="Dihydrolipoamide acetyltransferase component of pyruvate dehydrogenase complex"/>
    <property type="match status" value="1"/>
</dbReference>
<dbReference type="Pfam" id="PF00198">
    <property type="entry name" value="2-oxoacid_dh"/>
    <property type="match status" value="1"/>
</dbReference>
<evidence type="ECO:0000256" key="3">
    <source>
        <dbReference type="ARBA" id="ARBA00022679"/>
    </source>
</evidence>
<sequence length="432" mass="47304">MFEFKFADIGEGIHEGKLLEWLVKEGDLIENGDSLFLVETDKVNAEIPSPLAGRITGLKASVGDTIKVGDVVVVIDDGAGKISEVRKRSEGELEVEELVGVEEKGAGVVGEITVSNDVIPSFHEPQAVPASKKKKKVLATPVARKMAKDLGVDITQVEGSGTNGRVMKEDIKKFYASKQPKKSLAVTHPTPEPTEFKFDGPVEEMELSSVRKIISDAMTQSKQNIPHAVMMDEFDVTDLVAFRREAKESAEIKGIKLSYLPFIIKALSIALKEYPIFNSVYDKANEKIIYKKYYNIGIATDTDRGLLVPVVKGIDHLSILDVAHEMNKLIEEARDHTISLDKLHGGTFSITNYGAIGSLFGTPIIKYPEVAILGIGKIVRKPVFGDNGEIVARHFMPVSLGIDHRIIDGADAGRFANRLKELLSSPKLLLMS</sequence>
<dbReference type="GO" id="GO:0016407">
    <property type="term" value="F:acetyltransferase activity"/>
    <property type="evidence" value="ECO:0007669"/>
    <property type="project" value="TreeGrafter"/>
</dbReference>
<keyword evidence="4 6" id="KW-0450">Lipoyl</keyword>
<dbReference type="GO" id="GO:0005737">
    <property type="term" value="C:cytoplasm"/>
    <property type="evidence" value="ECO:0007669"/>
    <property type="project" value="TreeGrafter"/>
</dbReference>
<keyword evidence="9" id="KW-0670">Pyruvate</keyword>
<reference evidence="9" key="1">
    <citation type="submission" date="2022-12" db="EMBL/GenBank/DDBJ databases">
        <title>Reference genome sequencing for broad-spectrum identification of bacterial and archaeal isolates by mass spectrometry.</title>
        <authorList>
            <person name="Sekiguchi Y."/>
            <person name="Tourlousse D.M."/>
        </authorList>
    </citation>
    <scope>NUCLEOTIDE SEQUENCE</scope>
    <source>
        <strain evidence="9">10succ1</strain>
    </source>
</reference>
<dbReference type="RefSeq" id="WP_281837026.1">
    <property type="nucleotide sequence ID" value="NZ_BSDY01000018.1"/>
</dbReference>
<keyword evidence="5 6" id="KW-0012">Acyltransferase</keyword>
<protein>
    <recommendedName>
        <fullName evidence="6">Dihydrolipoamide acetyltransferase component of pyruvate dehydrogenase complex</fullName>
        <ecNumber evidence="6">2.3.1.-</ecNumber>
    </recommendedName>
</protein>
<comment type="similarity">
    <text evidence="2 6">Belongs to the 2-oxoacid dehydrogenase family.</text>
</comment>
<keyword evidence="10" id="KW-1185">Reference proteome</keyword>
<dbReference type="PROSITE" id="PS00189">
    <property type="entry name" value="LIPOYL"/>
    <property type="match status" value="1"/>
</dbReference>
<gene>
    <name evidence="9" type="primary">pdhC</name>
    <name evidence="9" type="ORF">PM10SUCC1_29340</name>
</gene>
<dbReference type="AlphaFoldDB" id="A0A9W6GNW9"/>
<organism evidence="9 10">
    <name type="scientific">Propionigenium maris DSM 9537</name>
    <dbReference type="NCBI Taxonomy" id="1123000"/>
    <lineage>
        <taxon>Bacteria</taxon>
        <taxon>Fusobacteriati</taxon>
        <taxon>Fusobacteriota</taxon>
        <taxon>Fusobacteriia</taxon>
        <taxon>Fusobacteriales</taxon>
        <taxon>Fusobacteriaceae</taxon>
        <taxon>Propionigenium</taxon>
    </lineage>
</organism>
<feature type="domain" description="Lipoyl-binding" evidence="7">
    <location>
        <begin position="1"/>
        <end position="76"/>
    </location>
</feature>
<evidence type="ECO:0000313" key="10">
    <source>
        <dbReference type="Proteomes" id="UP001144471"/>
    </source>
</evidence>
<feature type="domain" description="Peripheral subunit-binding (PSBD)" evidence="8">
    <location>
        <begin position="138"/>
        <end position="175"/>
    </location>
</feature>
<dbReference type="InterPro" id="IPR004167">
    <property type="entry name" value="PSBD"/>
</dbReference>
<dbReference type="PANTHER" id="PTHR43178">
    <property type="entry name" value="DIHYDROLIPOAMIDE ACETYLTRANSFERASE COMPONENT OF PYRUVATE DEHYDROGENASE COMPLEX"/>
    <property type="match status" value="1"/>
</dbReference>
<evidence type="ECO:0000256" key="1">
    <source>
        <dbReference type="ARBA" id="ARBA00001938"/>
    </source>
</evidence>
<evidence type="ECO:0000256" key="5">
    <source>
        <dbReference type="ARBA" id="ARBA00023315"/>
    </source>
</evidence>
<accession>A0A9W6GNW9</accession>
<dbReference type="InterPro" id="IPR000089">
    <property type="entry name" value="Biotin_lipoyl"/>
</dbReference>
<evidence type="ECO:0000313" key="9">
    <source>
        <dbReference type="EMBL" id="GLI57420.1"/>
    </source>
</evidence>
<dbReference type="Gene3D" id="2.40.50.100">
    <property type="match status" value="1"/>
</dbReference>
<dbReference type="Gene3D" id="3.30.559.10">
    <property type="entry name" value="Chloramphenicol acetyltransferase-like domain"/>
    <property type="match status" value="1"/>
</dbReference>
<dbReference type="InterPro" id="IPR050743">
    <property type="entry name" value="2-oxoacid_DH_E2_comp"/>
</dbReference>
<dbReference type="Proteomes" id="UP001144471">
    <property type="component" value="Unassembled WGS sequence"/>
</dbReference>
<proteinExistence type="inferred from homology"/>
<dbReference type="PANTHER" id="PTHR43178:SF5">
    <property type="entry name" value="LIPOAMIDE ACYLTRANSFERASE COMPONENT OF BRANCHED-CHAIN ALPHA-KETO ACID DEHYDROGENASE COMPLEX, MITOCHONDRIAL"/>
    <property type="match status" value="1"/>
</dbReference>
<comment type="caution">
    <text evidence="9">The sequence shown here is derived from an EMBL/GenBank/DDBJ whole genome shotgun (WGS) entry which is preliminary data.</text>
</comment>
<dbReference type="InterPro" id="IPR036625">
    <property type="entry name" value="E3-bd_dom_sf"/>
</dbReference>
<dbReference type="SUPFAM" id="SSF47005">
    <property type="entry name" value="Peripheral subunit-binding domain of 2-oxo acid dehydrogenase complex"/>
    <property type="match status" value="1"/>
</dbReference>
<dbReference type="PROSITE" id="PS51826">
    <property type="entry name" value="PSBD"/>
    <property type="match status" value="1"/>
</dbReference>
<evidence type="ECO:0000256" key="4">
    <source>
        <dbReference type="ARBA" id="ARBA00022823"/>
    </source>
</evidence>
<dbReference type="EC" id="2.3.1.-" evidence="6"/>
<dbReference type="Gene3D" id="4.10.320.10">
    <property type="entry name" value="E3-binding domain"/>
    <property type="match status" value="1"/>
</dbReference>
<name>A0A9W6GNW9_9FUSO</name>